<dbReference type="CDD" id="cd00586">
    <property type="entry name" value="4HBT"/>
    <property type="match status" value="1"/>
</dbReference>
<dbReference type="NCBIfam" id="TIGR00051">
    <property type="entry name" value="YbgC/FadM family acyl-CoA thioesterase"/>
    <property type="match status" value="1"/>
</dbReference>
<sequence>MSQADNSSQIYSNEAIEKDNSLHATSENWFEYPIHVYPHHTDYQGVVWHGTYTTWLEEARIEYLRSLGLNYSELVALGCDLPVVELSIRYHKPLQMGEDALLRARMMEMSGVRIHWEYEMKSLDRETKYITAQVTLVAVDREKGKIMRSLPPAVKDLLVKT</sequence>
<keyword evidence="5" id="KW-1185">Reference proteome</keyword>
<organism evidence="4 5">
    <name type="scientific">Euhalothece natronophila Z-M001</name>
    <dbReference type="NCBI Taxonomy" id="522448"/>
    <lineage>
        <taxon>Bacteria</taxon>
        <taxon>Bacillati</taxon>
        <taxon>Cyanobacteriota</taxon>
        <taxon>Cyanophyceae</taxon>
        <taxon>Oscillatoriophycideae</taxon>
        <taxon>Chroococcales</taxon>
        <taxon>Halothecacae</taxon>
        <taxon>Halothece cluster</taxon>
        <taxon>Euhalothece</taxon>
    </lineage>
</organism>
<proteinExistence type="inferred from homology"/>
<evidence type="ECO:0000256" key="2">
    <source>
        <dbReference type="ARBA" id="ARBA00022801"/>
    </source>
</evidence>
<comment type="similarity">
    <text evidence="1">Belongs to the 4-hydroxybenzoyl-CoA thioesterase family.</text>
</comment>
<dbReference type="OrthoDB" id="9800856at2"/>
<name>A0A5B8NN61_9CHRO</name>
<evidence type="ECO:0000313" key="5">
    <source>
        <dbReference type="Proteomes" id="UP000318453"/>
    </source>
</evidence>
<dbReference type="InterPro" id="IPR050563">
    <property type="entry name" value="4-hydroxybenzoyl-CoA_TE"/>
</dbReference>
<dbReference type="GO" id="GO:0047617">
    <property type="term" value="F:fatty acyl-CoA hydrolase activity"/>
    <property type="evidence" value="ECO:0007669"/>
    <property type="project" value="TreeGrafter"/>
</dbReference>
<dbReference type="KEGG" id="enn:FRE64_11240"/>
<reference evidence="4" key="1">
    <citation type="submission" date="2019-08" db="EMBL/GenBank/DDBJ databases">
        <title>Carotenoids and Carotenoid Binding Proteins in the Halophilic Cyanobacterium Euhalothece sp. ZM00.</title>
        <authorList>
            <person name="Cho S.M."/>
            <person name="Song J.Y."/>
            <person name="Park Y.-I."/>
        </authorList>
    </citation>
    <scope>NUCLEOTIDE SEQUENCE [LARGE SCALE GENOMIC DNA]</scope>
    <source>
        <strain evidence="4">Z-M001</strain>
    </source>
</reference>
<dbReference type="PANTHER" id="PTHR31793">
    <property type="entry name" value="4-HYDROXYBENZOYL-COA THIOESTERASE FAMILY MEMBER"/>
    <property type="match status" value="1"/>
</dbReference>
<protein>
    <submittedName>
        <fullName evidence="4">Acyl-CoA thioesterase</fullName>
    </submittedName>
</protein>
<evidence type="ECO:0000313" key="4">
    <source>
        <dbReference type="EMBL" id="QDZ40478.1"/>
    </source>
</evidence>
<feature type="domain" description="Thioesterase" evidence="3">
    <location>
        <begin position="44"/>
        <end position="126"/>
    </location>
</feature>
<gene>
    <name evidence="4" type="ORF">FRE64_11240</name>
</gene>
<dbReference type="Pfam" id="PF03061">
    <property type="entry name" value="4HBT"/>
    <property type="match status" value="1"/>
</dbReference>
<keyword evidence="2" id="KW-0378">Hydrolase</keyword>
<dbReference type="RefSeq" id="WP_146296257.1">
    <property type="nucleotide sequence ID" value="NZ_CP042326.1"/>
</dbReference>
<dbReference type="AlphaFoldDB" id="A0A5B8NN61"/>
<dbReference type="EMBL" id="CP042326">
    <property type="protein sequence ID" value="QDZ40478.1"/>
    <property type="molecule type" value="Genomic_DNA"/>
</dbReference>
<dbReference type="SUPFAM" id="SSF54637">
    <property type="entry name" value="Thioesterase/thiol ester dehydrase-isomerase"/>
    <property type="match status" value="1"/>
</dbReference>
<evidence type="ECO:0000259" key="3">
    <source>
        <dbReference type="Pfam" id="PF03061"/>
    </source>
</evidence>
<evidence type="ECO:0000256" key="1">
    <source>
        <dbReference type="ARBA" id="ARBA00005953"/>
    </source>
</evidence>
<dbReference type="PIRSF" id="PIRSF003230">
    <property type="entry name" value="YbgC"/>
    <property type="match status" value="1"/>
</dbReference>
<dbReference type="PANTHER" id="PTHR31793:SF37">
    <property type="entry name" value="ACYL-COA THIOESTER HYDROLASE YBGC"/>
    <property type="match status" value="1"/>
</dbReference>
<dbReference type="Proteomes" id="UP000318453">
    <property type="component" value="Chromosome"/>
</dbReference>
<dbReference type="InterPro" id="IPR006683">
    <property type="entry name" value="Thioestr_dom"/>
</dbReference>
<accession>A0A5B8NN61</accession>
<dbReference type="Gene3D" id="3.10.129.10">
    <property type="entry name" value="Hotdog Thioesterase"/>
    <property type="match status" value="1"/>
</dbReference>
<dbReference type="InterPro" id="IPR006684">
    <property type="entry name" value="YbgC/YbaW"/>
</dbReference>
<dbReference type="InterPro" id="IPR029069">
    <property type="entry name" value="HotDog_dom_sf"/>
</dbReference>